<organism evidence="2 3">
    <name type="scientific">Parasulfuritortus cantonensis</name>
    <dbReference type="NCBI Taxonomy" id="2528202"/>
    <lineage>
        <taxon>Bacteria</taxon>
        <taxon>Pseudomonadati</taxon>
        <taxon>Pseudomonadota</taxon>
        <taxon>Betaproteobacteria</taxon>
        <taxon>Nitrosomonadales</taxon>
        <taxon>Thiobacillaceae</taxon>
        <taxon>Parasulfuritortus</taxon>
    </lineage>
</organism>
<protein>
    <submittedName>
        <fullName evidence="2">Uncharacterized protein</fullName>
    </submittedName>
</protein>
<dbReference type="EMBL" id="SJZB01000029">
    <property type="protein sequence ID" value="TCJ15197.1"/>
    <property type="molecule type" value="Genomic_DNA"/>
</dbReference>
<keyword evidence="1" id="KW-0472">Membrane</keyword>
<feature type="transmembrane region" description="Helical" evidence="1">
    <location>
        <begin position="46"/>
        <end position="65"/>
    </location>
</feature>
<accession>A0A4R1BDT0</accession>
<evidence type="ECO:0000256" key="1">
    <source>
        <dbReference type="SAM" id="Phobius"/>
    </source>
</evidence>
<gene>
    <name evidence="2" type="ORF">EZJ19_07765</name>
</gene>
<evidence type="ECO:0000313" key="2">
    <source>
        <dbReference type="EMBL" id="TCJ15197.1"/>
    </source>
</evidence>
<name>A0A4R1BDT0_9PROT</name>
<evidence type="ECO:0000313" key="3">
    <source>
        <dbReference type="Proteomes" id="UP000295443"/>
    </source>
</evidence>
<reference evidence="2 3" key="1">
    <citation type="submission" date="2019-03" db="EMBL/GenBank/DDBJ databases">
        <title>Genome sequence of Thiobacillaceae bacterium LSR1, a sulfur-oxidizing bacterium isolated from freshwater sediment.</title>
        <authorList>
            <person name="Li S."/>
        </authorList>
    </citation>
    <scope>NUCLEOTIDE SEQUENCE [LARGE SCALE GENOMIC DNA]</scope>
    <source>
        <strain evidence="2 3">LSR1</strain>
    </source>
</reference>
<dbReference type="Proteomes" id="UP000295443">
    <property type="component" value="Unassembled WGS sequence"/>
</dbReference>
<dbReference type="RefSeq" id="WP_131446307.1">
    <property type="nucleotide sequence ID" value="NZ_SJZB01000029.1"/>
</dbReference>
<keyword evidence="1" id="KW-0812">Transmembrane</keyword>
<proteinExistence type="predicted"/>
<keyword evidence="3" id="KW-1185">Reference proteome</keyword>
<keyword evidence="1" id="KW-1133">Transmembrane helix</keyword>
<sequence>MMMRFLLMLFSSTGILILGAWAMASTLQEKDPMPEGTFSAVLAQDGIWMLGLACLAVGLLIQLTWRIPFKLDGD</sequence>
<comment type="caution">
    <text evidence="2">The sequence shown here is derived from an EMBL/GenBank/DDBJ whole genome shotgun (WGS) entry which is preliminary data.</text>
</comment>
<dbReference type="AlphaFoldDB" id="A0A4R1BDT0"/>